<keyword evidence="3" id="KW-1185">Reference proteome</keyword>
<evidence type="ECO:0000256" key="1">
    <source>
        <dbReference type="SAM" id="Phobius"/>
    </source>
</evidence>
<keyword evidence="1" id="KW-0472">Membrane</keyword>
<dbReference type="EMBL" id="SOGJ01000032">
    <property type="protein sequence ID" value="TFC95678.1"/>
    <property type="molecule type" value="Genomic_DNA"/>
</dbReference>
<evidence type="ECO:0000313" key="3">
    <source>
        <dbReference type="Proteomes" id="UP000298355"/>
    </source>
</evidence>
<accession>A0ABY2IYR9</accession>
<dbReference type="RefSeq" id="WP_134364419.1">
    <property type="nucleotide sequence ID" value="NZ_SOGJ01000032.1"/>
</dbReference>
<sequence>MDYVIASLFGLSIGTLFAYSAYPVVQRLPLAAVMVIVLVGAWVVIWGPVASSSGLGIIIGLTSVIGLALAGANRWAAHPLLANSGYWSRVVLWMTHSRTLRLKLPEE</sequence>
<keyword evidence="1" id="KW-0812">Transmembrane</keyword>
<organism evidence="2 3">
    <name type="scientific">Cryobacterium breve</name>
    <dbReference type="NCBI Taxonomy" id="1259258"/>
    <lineage>
        <taxon>Bacteria</taxon>
        <taxon>Bacillati</taxon>
        <taxon>Actinomycetota</taxon>
        <taxon>Actinomycetes</taxon>
        <taxon>Micrococcales</taxon>
        <taxon>Microbacteriaceae</taxon>
        <taxon>Cryobacterium</taxon>
    </lineage>
</organism>
<keyword evidence="1" id="KW-1133">Transmembrane helix</keyword>
<feature type="transmembrane region" description="Helical" evidence="1">
    <location>
        <begin position="28"/>
        <end position="47"/>
    </location>
</feature>
<name>A0ABY2IYR9_9MICO</name>
<gene>
    <name evidence="2" type="ORF">E3O65_14375</name>
</gene>
<dbReference type="Proteomes" id="UP000298355">
    <property type="component" value="Unassembled WGS sequence"/>
</dbReference>
<proteinExistence type="predicted"/>
<protein>
    <submittedName>
        <fullName evidence="2">Uncharacterized protein</fullName>
    </submittedName>
</protein>
<feature type="transmembrane region" description="Helical" evidence="1">
    <location>
        <begin position="54"/>
        <end position="72"/>
    </location>
</feature>
<comment type="caution">
    <text evidence="2">The sequence shown here is derived from an EMBL/GenBank/DDBJ whole genome shotgun (WGS) entry which is preliminary data.</text>
</comment>
<reference evidence="2 3" key="1">
    <citation type="submission" date="2019-03" db="EMBL/GenBank/DDBJ databases">
        <title>Genomics of glacier-inhabiting Cryobacterium strains.</title>
        <authorList>
            <person name="Liu Q."/>
            <person name="Xin Y.-H."/>
        </authorList>
    </citation>
    <scope>NUCLEOTIDE SEQUENCE [LARGE SCALE GENOMIC DNA]</scope>
    <source>
        <strain evidence="2 3">TMT4-23</strain>
    </source>
</reference>
<evidence type="ECO:0000313" key="2">
    <source>
        <dbReference type="EMBL" id="TFC95678.1"/>
    </source>
</evidence>